<dbReference type="Gene3D" id="3.40.140.10">
    <property type="entry name" value="Cytidine Deaminase, domain 2"/>
    <property type="match status" value="1"/>
</dbReference>
<dbReference type="Pfam" id="PF00383">
    <property type="entry name" value="dCMP_cyt_deam_1"/>
    <property type="match status" value="1"/>
</dbReference>
<dbReference type="PANTHER" id="PTHR11079">
    <property type="entry name" value="CYTOSINE DEAMINASE FAMILY MEMBER"/>
    <property type="match status" value="1"/>
</dbReference>
<dbReference type="PROSITE" id="PS51747">
    <property type="entry name" value="CYT_DCMP_DEAMINASES_2"/>
    <property type="match status" value="1"/>
</dbReference>
<dbReference type="eggNOG" id="COG0590">
    <property type="taxonomic scope" value="Bacteria"/>
</dbReference>
<dbReference type="STRING" id="96561.Dole_3003"/>
<evidence type="ECO:0000259" key="4">
    <source>
        <dbReference type="PROSITE" id="PS51747"/>
    </source>
</evidence>
<dbReference type="PROSITE" id="PS00903">
    <property type="entry name" value="CYT_DCMP_DEAMINASES_1"/>
    <property type="match status" value="1"/>
</dbReference>
<dbReference type="HOGENOM" id="CLU_025810_3_2_7"/>
<sequence length="168" mass="18286">MDHQHFMTIALKQARQALDAGEFPVGCVIADGKTVVATGARQGTRQNRFNETDHAEIVALRNLATLDPAPDRAGLVLYSTLEPCLMCFGAILIHGISKIVYGCEDMMGGGTGCDLSALPPLYREKRVEILAGVMRAQSLALFKAFFQSPDHAYLKETLLARHILSQAD</sequence>
<proteinExistence type="predicted"/>
<dbReference type="Proteomes" id="UP000008561">
    <property type="component" value="Chromosome"/>
</dbReference>
<evidence type="ECO:0000256" key="2">
    <source>
        <dbReference type="ARBA" id="ARBA00022801"/>
    </source>
</evidence>
<keyword evidence="3" id="KW-0862">Zinc</keyword>
<gene>
    <name evidence="5" type="ordered locus">Dole_3003</name>
</gene>
<keyword evidence="6" id="KW-1185">Reference proteome</keyword>
<protein>
    <submittedName>
        <fullName evidence="5">CMP/dCMP deaminase zinc-binding</fullName>
    </submittedName>
</protein>
<dbReference type="InterPro" id="IPR002125">
    <property type="entry name" value="CMP_dCMP_dom"/>
</dbReference>
<evidence type="ECO:0000256" key="1">
    <source>
        <dbReference type="ARBA" id="ARBA00022723"/>
    </source>
</evidence>
<keyword evidence="2" id="KW-0378">Hydrolase</keyword>
<dbReference type="PANTHER" id="PTHR11079:SF149">
    <property type="entry name" value="TRNA-SPECIFIC ADENOSINE DEAMINASE 2"/>
    <property type="match status" value="1"/>
</dbReference>
<dbReference type="OrthoDB" id="9802676at2"/>
<dbReference type="GO" id="GO:0002100">
    <property type="term" value="P:tRNA wobble adenosine to inosine editing"/>
    <property type="evidence" value="ECO:0007669"/>
    <property type="project" value="TreeGrafter"/>
</dbReference>
<dbReference type="EMBL" id="CP000859">
    <property type="protein sequence ID" value="ABW68806.1"/>
    <property type="molecule type" value="Genomic_DNA"/>
</dbReference>
<reference evidence="5 6" key="1">
    <citation type="submission" date="2007-10" db="EMBL/GenBank/DDBJ databases">
        <title>Complete sequence of Desulfococcus oleovorans Hxd3.</title>
        <authorList>
            <consortium name="US DOE Joint Genome Institute"/>
            <person name="Copeland A."/>
            <person name="Lucas S."/>
            <person name="Lapidus A."/>
            <person name="Barry K."/>
            <person name="Glavina del Rio T."/>
            <person name="Dalin E."/>
            <person name="Tice H."/>
            <person name="Pitluck S."/>
            <person name="Kiss H."/>
            <person name="Brettin T."/>
            <person name="Bruce D."/>
            <person name="Detter J.C."/>
            <person name="Han C."/>
            <person name="Schmutz J."/>
            <person name="Larimer F."/>
            <person name="Land M."/>
            <person name="Hauser L."/>
            <person name="Kyrpides N."/>
            <person name="Kim E."/>
            <person name="Wawrik B."/>
            <person name="Richardson P."/>
        </authorList>
    </citation>
    <scope>NUCLEOTIDE SEQUENCE [LARGE SCALE GENOMIC DNA]</scope>
    <source>
        <strain evidence="6">DSM 6200 / JCM 39069 / Hxd3</strain>
    </source>
</reference>
<dbReference type="GO" id="GO:0008270">
    <property type="term" value="F:zinc ion binding"/>
    <property type="evidence" value="ECO:0007669"/>
    <property type="project" value="InterPro"/>
</dbReference>
<dbReference type="RefSeq" id="WP_012176417.1">
    <property type="nucleotide sequence ID" value="NC_009943.1"/>
</dbReference>
<dbReference type="SUPFAM" id="SSF53927">
    <property type="entry name" value="Cytidine deaminase-like"/>
    <property type="match status" value="1"/>
</dbReference>
<dbReference type="AlphaFoldDB" id="A8ZZ33"/>
<dbReference type="CDD" id="cd01285">
    <property type="entry name" value="nucleoside_deaminase"/>
    <property type="match status" value="1"/>
</dbReference>
<dbReference type="KEGG" id="dol:Dole_3003"/>
<feature type="domain" description="CMP/dCMP-type deaminase" evidence="4">
    <location>
        <begin position="1"/>
        <end position="129"/>
    </location>
</feature>
<keyword evidence="1" id="KW-0479">Metal-binding</keyword>
<dbReference type="InterPro" id="IPR016193">
    <property type="entry name" value="Cytidine_deaminase-like"/>
</dbReference>
<name>A8ZZ33_DESOH</name>
<evidence type="ECO:0000256" key="3">
    <source>
        <dbReference type="ARBA" id="ARBA00022833"/>
    </source>
</evidence>
<evidence type="ECO:0000313" key="5">
    <source>
        <dbReference type="EMBL" id="ABW68806.1"/>
    </source>
</evidence>
<dbReference type="GO" id="GO:0052717">
    <property type="term" value="F:tRNA-specific adenosine-34 deaminase activity"/>
    <property type="evidence" value="ECO:0007669"/>
    <property type="project" value="TreeGrafter"/>
</dbReference>
<evidence type="ECO:0000313" key="6">
    <source>
        <dbReference type="Proteomes" id="UP000008561"/>
    </source>
</evidence>
<accession>A8ZZ33</accession>
<organism evidence="5 6">
    <name type="scientific">Desulfosudis oleivorans (strain DSM 6200 / JCM 39069 / Hxd3)</name>
    <name type="common">Desulfococcus oleovorans</name>
    <dbReference type="NCBI Taxonomy" id="96561"/>
    <lineage>
        <taxon>Bacteria</taxon>
        <taxon>Pseudomonadati</taxon>
        <taxon>Thermodesulfobacteriota</taxon>
        <taxon>Desulfobacteria</taxon>
        <taxon>Desulfobacterales</taxon>
        <taxon>Desulfosudaceae</taxon>
        <taxon>Desulfosudis</taxon>
    </lineage>
</organism>
<dbReference type="InterPro" id="IPR016192">
    <property type="entry name" value="APOBEC/CMP_deaminase_Zn-bd"/>
</dbReference>